<evidence type="ECO:0000313" key="5">
    <source>
        <dbReference type="Proteomes" id="UP001069090"/>
    </source>
</evidence>
<dbReference type="RefSeq" id="WP_258332779.1">
    <property type="nucleotide sequence ID" value="NZ_JAPTGG010000017.1"/>
</dbReference>
<dbReference type="AlphaFoldDB" id="A0A9J6RRX4"/>
<dbReference type="NCBIfam" id="TIGR01981">
    <property type="entry name" value="sufD"/>
    <property type="match status" value="1"/>
</dbReference>
<dbReference type="Pfam" id="PF19295">
    <property type="entry name" value="SufBD_N"/>
    <property type="match status" value="1"/>
</dbReference>
<reference evidence="4 5" key="1">
    <citation type="submission" date="2022-12" db="EMBL/GenBank/DDBJ databases">
        <title>Dasania phycosphaerae sp. nov., isolated from particulate material of the south coast of Korea.</title>
        <authorList>
            <person name="Jiang Y."/>
        </authorList>
    </citation>
    <scope>NUCLEOTIDE SEQUENCE [LARGE SCALE GENOMIC DNA]</scope>
    <source>
        <strain evidence="4 5">GY-19</strain>
    </source>
</reference>
<dbReference type="InterPro" id="IPR000825">
    <property type="entry name" value="SUF_FeS_clus_asmbl_SufBD_core"/>
</dbReference>
<accession>A0A9J6RRX4</accession>
<dbReference type="SUPFAM" id="SSF101960">
    <property type="entry name" value="Stabilizer of iron transporter SufD"/>
    <property type="match status" value="1"/>
</dbReference>
<feature type="domain" description="SUF system FeS cluster assembly SufBD N-terminal" evidence="3">
    <location>
        <begin position="17"/>
        <end position="155"/>
    </location>
</feature>
<name>A0A9J6RRX4_9GAMM</name>
<dbReference type="PANTHER" id="PTHR43575:SF1">
    <property type="entry name" value="PROTEIN ABCI7, CHLOROPLASTIC"/>
    <property type="match status" value="1"/>
</dbReference>
<evidence type="ECO:0000259" key="3">
    <source>
        <dbReference type="Pfam" id="PF19295"/>
    </source>
</evidence>
<feature type="domain" description="SUF system FeS cluster assembly SufBD core" evidence="2">
    <location>
        <begin position="161"/>
        <end position="387"/>
    </location>
</feature>
<gene>
    <name evidence="4" type="primary">sufD</name>
    <name evidence="4" type="ORF">O0V09_16585</name>
</gene>
<dbReference type="Pfam" id="PF01458">
    <property type="entry name" value="SUFBD_core"/>
    <property type="match status" value="1"/>
</dbReference>
<protein>
    <submittedName>
        <fullName evidence="4">Fe-S cluster assembly protein SufD</fullName>
    </submittedName>
</protein>
<keyword evidence="5" id="KW-1185">Reference proteome</keyword>
<comment type="similarity">
    <text evidence="1">Belongs to the iron-sulfur cluster assembly SufBD family.</text>
</comment>
<evidence type="ECO:0000313" key="4">
    <source>
        <dbReference type="EMBL" id="MCZ0866829.1"/>
    </source>
</evidence>
<organism evidence="4 5">
    <name type="scientific">Dasania phycosphaerae</name>
    <dbReference type="NCBI Taxonomy" id="2950436"/>
    <lineage>
        <taxon>Bacteria</taxon>
        <taxon>Pseudomonadati</taxon>
        <taxon>Pseudomonadota</taxon>
        <taxon>Gammaproteobacteria</taxon>
        <taxon>Cellvibrionales</taxon>
        <taxon>Spongiibacteraceae</taxon>
        <taxon>Dasania</taxon>
    </lineage>
</organism>
<evidence type="ECO:0000256" key="1">
    <source>
        <dbReference type="ARBA" id="ARBA00043967"/>
    </source>
</evidence>
<evidence type="ECO:0000259" key="2">
    <source>
        <dbReference type="Pfam" id="PF01458"/>
    </source>
</evidence>
<dbReference type="InterPro" id="IPR037284">
    <property type="entry name" value="SUF_FeS_clus_asmbl_SufBD_sf"/>
</dbReference>
<comment type="caution">
    <text evidence="4">The sequence shown here is derived from an EMBL/GenBank/DDBJ whole genome shotgun (WGS) entry which is preliminary data.</text>
</comment>
<dbReference type="GO" id="GO:0016226">
    <property type="term" value="P:iron-sulfur cluster assembly"/>
    <property type="evidence" value="ECO:0007669"/>
    <property type="project" value="InterPro"/>
</dbReference>
<sequence>MSEWLNTVLSRAQSVDDWLSPKREQSLALLRDAKWPNRKTEAWKYTPLRAVENAQFAAPADVEAAVTAIAGLESIDLVFINGRFAAEQSTANLPQGLHITQLADVSEADKTWALQAFAAIKPSRHLFGLVNDALATEGVIIDVAASAKITAPVRIVNQLSENAEAHNRVLVRVAQQASLTVVEQTIGDAYSFNTAFAEYDIADDASLEHYRFALQTDKAMSVGGSHFQLANRSQLNSTLVGFGSSLSRLDVDVTHGGEHAFAKLNAIYLLDGEELFDLHSTIEHAQPHGTTEENVRGIVGDSATAVFNGRIHIHRDAQKTLAELNNRNLLMSNKAVINTKPELEIYADDVRCAHGATIAEIDKKALYYMQSRGVDRAQAQVMLNFGFINELVDQMPNAALAEWLRPQLRQRFAKMEVN</sequence>
<proteinExistence type="inferred from homology"/>
<dbReference type="PANTHER" id="PTHR43575">
    <property type="entry name" value="PROTEIN ABCI7, CHLOROPLASTIC"/>
    <property type="match status" value="1"/>
</dbReference>
<dbReference type="InterPro" id="IPR045595">
    <property type="entry name" value="SufBD_N"/>
</dbReference>
<dbReference type="InterPro" id="IPR055346">
    <property type="entry name" value="Fe-S_cluster_assembly_SufBD"/>
</dbReference>
<dbReference type="EMBL" id="JAPTGG010000017">
    <property type="protein sequence ID" value="MCZ0866829.1"/>
    <property type="molecule type" value="Genomic_DNA"/>
</dbReference>
<dbReference type="Proteomes" id="UP001069090">
    <property type="component" value="Unassembled WGS sequence"/>
</dbReference>
<dbReference type="InterPro" id="IPR011542">
    <property type="entry name" value="SUF_FeS_clus_asmbl_SufD"/>
</dbReference>